<dbReference type="AlphaFoldDB" id="A0A8T0G3N8"/>
<keyword evidence="4" id="KW-1185">Reference proteome</keyword>
<dbReference type="GO" id="GO:0007019">
    <property type="term" value="P:microtubule depolymerization"/>
    <property type="evidence" value="ECO:0007669"/>
    <property type="project" value="TreeGrafter"/>
</dbReference>
<dbReference type="Proteomes" id="UP000807504">
    <property type="component" value="Unassembled WGS sequence"/>
</dbReference>
<sequence length="186" mass="21501">MSDSAVRATETAKGGIKYELVLSEPSVNDPPKKDSITSPPKTMSVEEIEQKLKAAEERRLMLEAEKLNQINEKKNKLQEANQKRQEYNNNFIQSTKETLEQKMEIFENNREAKLRALQEKLKEHNRSQQLEEGLPRQQHKSTESERRNSGANRCIFRLNMAAGRKAISFSPNFCCFISVNRAHEYC</sequence>
<evidence type="ECO:0000256" key="1">
    <source>
        <dbReference type="RuleBase" id="RU004388"/>
    </source>
</evidence>
<evidence type="ECO:0000313" key="4">
    <source>
        <dbReference type="Proteomes" id="UP000807504"/>
    </source>
</evidence>
<gene>
    <name evidence="3" type="ORF">HNY73_001438</name>
</gene>
<name>A0A8T0G3N8_ARGBR</name>
<proteinExistence type="inferred from homology"/>
<reference evidence="3" key="1">
    <citation type="journal article" date="2020" name="bioRxiv">
        <title>Chromosome-level reference genome of the European wasp spider Argiope bruennichi: a resource for studies on range expansion and evolutionary adaptation.</title>
        <authorList>
            <person name="Sheffer M.M."/>
            <person name="Hoppe A."/>
            <person name="Krehenwinkel H."/>
            <person name="Uhl G."/>
            <person name="Kuss A.W."/>
            <person name="Jensen L."/>
            <person name="Jensen C."/>
            <person name="Gillespie R.G."/>
            <person name="Hoff K.J."/>
            <person name="Prost S."/>
        </authorList>
    </citation>
    <scope>NUCLEOTIDE SEQUENCE</scope>
</reference>
<accession>A0A8T0G3N8</accession>
<comment type="caution">
    <text evidence="3">The sequence shown here is derived from an EMBL/GenBank/DDBJ whole genome shotgun (WGS) entry which is preliminary data.</text>
</comment>
<dbReference type="GO" id="GO:0015631">
    <property type="term" value="F:tubulin binding"/>
    <property type="evidence" value="ECO:0007669"/>
    <property type="project" value="TreeGrafter"/>
</dbReference>
<dbReference type="InterPro" id="IPR000956">
    <property type="entry name" value="Stathmin_fam"/>
</dbReference>
<dbReference type="Gene3D" id="6.10.280.30">
    <property type="match status" value="1"/>
</dbReference>
<dbReference type="PANTHER" id="PTHR10104:SF1">
    <property type="entry name" value="STATHMIN, ISOFORM D"/>
    <property type="match status" value="1"/>
</dbReference>
<dbReference type="PANTHER" id="PTHR10104">
    <property type="entry name" value="STATHMIN"/>
    <property type="match status" value="1"/>
</dbReference>
<dbReference type="GO" id="GO:0043005">
    <property type="term" value="C:neuron projection"/>
    <property type="evidence" value="ECO:0007669"/>
    <property type="project" value="TreeGrafter"/>
</dbReference>
<dbReference type="Pfam" id="PF00836">
    <property type="entry name" value="Stathmin"/>
    <property type="match status" value="1"/>
</dbReference>
<dbReference type="EMBL" id="JABXBU010000001">
    <property type="protein sequence ID" value="KAF8797135.1"/>
    <property type="molecule type" value="Genomic_DNA"/>
</dbReference>
<dbReference type="GO" id="GO:0031110">
    <property type="term" value="P:regulation of microtubule polymerization or depolymerization"/>
    <property type="evidence" value="ECO:0007669"/>
    <property type="project" value="InterPro"/>
</dbReference>
<evidence type="ECO:0000256" key="2">
    <source>
        <dbReference type="SAM" id="MobiDB-lite"/>
    </source>
</evidence>
<dbReference type="PROSITE" id="PS51663">
    <property type="entry name" value="STATHMIN_3"/>
    <property type="match status" value="1"/>
</dbReference>
<feature type="region of interest" description="Disordered" evidence="2">
    <location>
        <begin position="22"/>
        <end position="46"/>
    </location>
</feature>
<organism evidence="3 4">
    <name type="scientific">Argiope bruennichi</name>
    <name type="common">Wasp spider</name>
    <name type="synonym">Aranea bruennichi</name>
    <dbReference type="NCBI Taxonomy" id="94029"/>
    <lineage>
        <taxon>Eukaryota</taxon>
        <taxon>Metazoa</taxon>
        <taxon>Ecdysozoa</taxon>
        <taxon>Arthropoda</taxon>
        <taxon>Chelicerata</taxon>
        <taxon>Arachnida</taxon>
        <taxon>Araneae</taxon>
        <taxon>Araneomorphae</taxon>
        <taxon>Entelegynae</taxon>
        <taxon>Araneoidea</taxon>
        <taxon>Araneidae</taxon>
        <taxon>Argiope</taxon>
    </lineage>
</organism>
<dbReference type="InterPro" id="IPR036002">
    <property type="entry name" value="Stathmin_sf"/>
</dbReference>
<dbReference type="GO" id="GO:0005737">
    <property type="term" value="C:cytoplasm"/>
    <property type="evidence" value="ECO:0007669"/>
    <property type="project" value="TreeGrafter"/>
</dbReference>
<feature type="region of interest" description="Disordered" evidence="2">
    <location>
        <begin position="123"/>
        <end position="149"/>
    </location>
</feature>
<dbReference type="GO" id="GO:0031175">
    <property type="term" value="P:neuron projection development"/>
    <property type="evidence" value="ECO:0007669"/>
    <property type="project" value="TreeGrafter"/>
</dbReference>
<dbReference type="SUPFAM" id="SSF101494">
    <property type="entry name" value="Stathmin"/>
    <property type="match status" value="1"/>
</dbReference>
<reference evidence="3" key="2">
    <citation type="submission" date="2020-06" db="EMBL/GenBank/DDBJ databases">
        <authorList>
            <person name="Sheffer M."/>
        </authorList>
    </citation>
    <scope>NUCLEOTIDE SEQUENCE</scope>
</reference>
<dbReference type="PRINTS" id="PR00345">
    <property type="entry name" value="STATHMIN"/>
</dbReference>
<protein>
    <recommendedName>
        <fullName evidence="1">Stathmin</fullName>
    </recommendedName>
</protein>
<evidence type="ECO:0000313" key="3">
    <source>
        <dbReference type="EMBL" id="KAF8797135.1"/>
    </source>
</evidence>
<comment type="similarity">
    <text evidence="1">Belongs to the stathmin family.</text>
</comment>